<dbReference type="AlphaFoldDB" id="A0A9W2YUR7"/>
<protein>
    <submittedName>
        <fullName evidence="3">Uncharacterized protein LOC129922823</fullName>
    </submittedName>
</protein>
<sequence length="393" mass="44591">MSCKRKTQTDRNVSKRHKIEKNSTDLCFPQDTCGLNGSDDQTDLADFSSPGDENQDTDPHHFTSDQSKVQSDEVEGPLIGDHETQESEGGEADLHQYLVGCKKNPGHSQFIPVDTFTLKHLPEGLQDNDLYEYIKVKADQTVRVDVRMSSPHRPKFWSKTNRPYPFSNMSERRNLRTGSGRVRIVNKFQDGVWQDGGYGDTAYTKCWCRKCESSNSPSNVWWEFDVDTATHVVFDAIEANHTTLRLFYDRDDSPVVIVDKVSVDYVNIEHDWCELKCVTCDETLGNKLEGMYKHFENVWKKVWDKYIDSSSPHKLTFIVSHPHGCSKQVSVGQWKDILRVDGRSKFTYTTCTCPGSSGAHVHCMGCSNKIWPILVHSGSFKSGLNYSGAGPVW</sequence>
<organism evidence="2 3">
    <name type="scientific">Biomphalaria glabrata</name>
    <name type="common">Bloodfluke planorb</name>
    <name type="synonym">Freshwater snail</name>
    <dbReference type="NCBI Taxonomy" id="6526"/>
    <lineage>
        <taxon>Eukaryota</taxon>
        <taxon>Metazoa</taxon>
        <taxon>Spiralia</taxon>
        <taxon>Lophotrochozoa</taxon>
        <taxon>Mollusca</taxon>
        <taxon>Gastropoda</taxon>
        <taxon>Heterobranchia</taxon>
        <taxon>Euthyneura</taxon>
        <taxon>Panpulmonata</taxon>
        <taxon>Hygrophila</taxon>
        <taxon>Lymnaeoidea</taxon>
        <taxon>Planorbidae</taxon>
        <taxon>Biomphalaria</taxon>
    </lineage>
</organism>
<dbReference type="GeneID" id="129922823"/>
<proteinExistence type="predicted"/>
<name>A0A9W2YUR7_BIOGL</name>
<reference evidence="3" key="1">
    <citation type="submission" date="2025-08" db="UniProtKB">
        <authorList>
            <consortium name="RefSeq"/>
        </authorList>
    </citation>
    <scope>IDENTIFICATION</scope>
</reference>
<dbReference type="Proteomes" id="UP001165740">
    <property type="component" value="Chromosome 14"/>
</dbReference>
<evidence type="ECO:0000313" key="3">
    <source>
        <dbReference type="RefSeq" id="XP_055866370.1"/>
    </source>
</evidence>
<feature type="region of interest" description="Disordered" evidence="1">
    <location>
        <begin position="1"/>
        <end position="74"/>
    </location>
</feature>
<evidence type="ECO:0000256" key="1">
    <source>
        <dbReference type="SAM" id="MobiDB-lite"/>
    </source>
</evidence>
<gene>
    <name evidence="3" type="primary">LOC129922823</name>
</gene>
<keyword evidence="2" id="KW-1185">Reference proteome</keyword>
<dbReference type="OrthoDB" id="6045352at2759"/>
<evidence type="ECO:0000313" key="2">
    <source>
        <dbReference type="Proteomes" id="UP001165740"/>
    </source>
</evidence>
<dbReference type="RefSeq" id="XP_055866370.1">
    <property type="nucleotide sequence ID" value="XM_056010395.1"/>
</dbReference>
<accession>A0A9W2YUR7</accession>